<dbReference type="CDD" id="cd00241">
    <property type="entry name" value="DOMON_like"/>
    <property type="match status" value="1"/>
</dbReference>
<dbReference type="AlphaFoldDB" id="B8G5K0"/>
<dbReference type="eggNOG" id="ENOG5033SWM">
    <property type="taxonomic scope" value="Bacteria"/>
</dbReference>
<keyword evidence="6" id="KW-1185">Reference proteome</keyword>
<evidence type="ECO:0000313" key="6">
    <source>
        <dbReference type="Proteomes" id="UP000002508"/>
    </source>
</evidence>
<dbReference type="Gene3D" id="2.60.40.1190">
    <property type="match status" value="1"/>
</dbReference>
<dbReference type="RefSeq" id="WP_012616077.1">
    <property type="nucleotide sequence ID" value="NC_011831.1"/>
</dbReference>
<evidence type="ECO:0000256" key="2">
    <source>
        <dbReference type="ARBA" id="ARBA00022525"/>
    </source>
</evidence>
<dbReference type="Pfam" id="PF24517">
    <property type="entry name" value="CBM96"/>
    <property type="match status" value="1"/>
</dbReference>
<gene>
    <name evidence="5" type="ordered locus">Cagg_0787</name>
</gene>
<keyword evidence="3" id="KW-0732">Signal</keyword>
<evidence type="ECO:0000259" key="4">
    <source>
        <dbReference type="Pfam" id="PF24517"/>
    </source>
</evidence>
<accession>B8G5K0</accession>
<dbReference type="HOGENOM" id="CLU_551934_0_0_0"/>
<dbReference type="InterPro" id="IPR055372">
    <property type="entry name" value="CBM96"/>
</dbReference>
<proteinExistence type="predicted"/>
<name>B8G5K0_CHLAD</name>
<dbReference type="SUPFAM" id="SSF49344">
    <property type="entry name" value="CBD9-like"/>
    <property type="match status" value="1"/>
</dbReference>
<dbReference type="KEGG" id="cag:Cagg_0787"/>
<protein>
    <recommendedName>
        <fullName evidence="4">Carbohydrate-binding module family 96 domain-containing protein</fullName>
    </recommendedName>
</protein>
<dbReference type="Proteomes" id="UP000002508">
    <property type="component" value="Chromosome"/>
</dbReference>
<organism evidence="5 6">
    <name type="scientific">Chloroflexus aggregans (strain MD-66 / DSM 9485)</name>
    <dbReference type="NCBI Taxonomy" id="326427"/>
    <lineage>
        <taxon>Bacteria</taxon>
        <taxon>Bacillati</taxon>
        <taxon>Chloroflexota</taxon>
        <taxon>Chloroflexia</taxon>
        <taxon>Chloroflexales</taxon>
        <taxon>Chloroflexineae</taxon>
        <taxon>Chloroflexaceae</taxon>
        <taxon>Chloroflexus</taxon>
    </lineage>
</organism>
<comment type="subcellular location">
    <subcellularLocation>
        <location evidence="1">Secreted</location>
    </subcellularLocation>
</comment>
<sequence length="474" mass="52862">MKQRLLSCVLLHTLFWIVSSSVITANSPPYRQWIPVIFNSPPIPQYVVNAPYFTTTNLSERFSELAIFWFGRVSRSQNYTDVRVGYNDNELFLYLAVFDRQLWYDTTPAATDLTAWDAATIVIDTGSSSQLSATGYRFVAQLHGSPEFDARYQASQRAIDGSWRDSNVSFTTIPGWRGDRLNDSNDEDRGWAMTFRIPFISLGLSGRPPDGTRWRLGVIVHDRDDVVGQPIADQTWPPTLNLNQPQTWGGLRFGLPISTPPPVSQTQEFIIRHGLNGVTITDAGVGGQDSNMCNAGGNFWDRWGDWSPPADKADVSVQNQSDLADWPCFAKYYLTFPLNSLPTGRTVISATLILSQMGNAQPDQAQPSLIQAMLVGEDWNPNTLTWNNAPLARENVGSGWVGVMRGLPDWNNLPKRKIDVTYGVVQAYNSGQPLRLALYSADSAYHSGKYFVSSRTGDWNAQNRPTLVVVLSRP</sequence>
<dbReference type="EMBL" id="CP001337">
    <property type="protein sequence ID" value="ACL23711.1"/>
    <property type="molecule type" value="Genomic_DNA"/>
</dbReference>
<dbReference type="NCBIfam" id="NF033679">
    <property type="entry name" value="DNRLRE_dom"/>
    <property type="match status" value="1"/>
</dbReference>
<reference evidence="5" key="1">
    <citation type="submission" date="2008-12" db="EMBL/GenBank/DDBJ databases">
        <title>Complete sequence of Chloroflexus aggregans DSM 9485.</title>
        <authorList>
            <consortium name="US DOE Joint Genome Institute"/>
            <person name="Lucas S."/>
            <person name="Copeland A."/>
            <person name="Lapidus A."/>
            <person name="Glavina del Rio T."/>
            <person name="Dalin E."/>
            <person name="Tice H."/>
            <person name="Pitluck S."/>
            <person name="Foster B."/>
            <person name="Larimer F."/>
            <person name="Land M."/>
            <person name="Hauser L."/>
            <person name="Kyrpides N."/>
            <person name="Mikhailova N."/>
            <person name="Bryant D."/>
            <person name="Richardson P."/>
        </authorList>
    </citation>
    <scope>NUCLEOTIDE SEQUENCE</scope>
    <source>
        <strain evidence="5">DSM 9485</strain>
    </source>
</reference>
<evidence type="ECO:0000256" key="3">
    <source>
        <dbReference type="ARBA" id="ARBA00022729"/>
    </source>
</evidence>
<evidence type="ECO:0000313" key="5">
    <source>
        <dbReference type="EMBL" id="ACL23711.1"/>
    </source>
</evidence>
<dbReference type="GO" id="GO:0005576">
    <property type="term" value="C:extracellular region"/>
    <property type="evidence" value="ECO:0007669"/>
    <property type="project" value="UniProtKB-SubCell"/>
</dbReference>
<evidence type="ECO:0000256" key="1">
    <source>
        <dbReference type="ARBA" id="ARBA00004613"/>
    </source>
</evidence>
<dbReference type="OrthoDB" id="139888at2"/>
<feature type="domain" description="Carbohydrate-binding module family 96" evidence="4">
    <location>
        <begin position="329"/>
        <end position="455"/>
    </location>
</feature>
<keyword evidence="2" id="KW-0964">Secreted</keyword>